<dbReference type="PANTHER" id="PTHR24567:SF75">
    <property type="entry name" value="FUMARATE AND NITRATE REDUCTION REGULATORY PROTEIN"/>
    <property type="match status" value="1"/>
</dbReference>
<dbReference type="EMBL" id="SJDL01000001">
    <property type="protein sequence ID" value="TBW59521.1"/>
    <property type="molecule type" value="Genomic_DNA"/>
</dbReference>
<sequence>MDMTESANPFALPRSCSHCRLGHLCLPRACSFQELGLLDTVIGYQPPYPPKQRIFSQGSPFHSCYVVKSGSVKTVYVNEQGEEKVLGFYLPSEMFGFEGIFQDSHTCSAIALERTTICHISFRNLEQLATQLPSLQHWMFRMMSHELNILEQLNRWLSQNCAEERIIGFLLDLSARQSARNLSPTRFRLTMNRSDIANFLGMALETVSRILARLQRDRLLDIRGREVIINDLATLNRFKSMDDNANDGLNRHLIGRG</sequence>
<dbReference type="InterPro" id="IPR036388">
    <property type="entry name" value="WH-like_DNA-bd_sf"/>
</dbReference>
<keyword evidence="3" id="KW-0804">Transcription</keyword>
<evidence type="ECO:0000313" key="6">
    <source>
        <dbReference type="EMBL" id="TBW59521.1"/>
    </source>
</evidence>
<keyword evidence="7" id="KW-1185">Reference proteome</keyword>
<protein>
    <submittedName>
        <fullName evidence="6">Cyclic nucleotide-binding domain-containing protein</fullName>
    </submittedName>
</protein>
<name>A0ABY1ZQX0_9GAMM</name>
<dbReference type="InterPro" id="IPR036390">
    <property type="entry name" value="WH_DNA-bd_sf"/>
</dbReference>
<keyword evidence="2" id="KW-0238">DNA-binding</keyword>
<dbReference type="SUPFAM" id="SSF51206">
    <property type="entry name" value="cAMP-binding domain-like"/>
    <property type="match status" value="1"/>
</dbReference>
<gene>
    <name evidence="6" type="ORF">EZI54_00785</name>
</gene>
<dbReference type="CDD" id="cd00092">
    <property type="entry name" value="HTH_CRP"/>
    <property type="match status" value="1"/>
</dbReference>
<dbReference type="InterPro" id="IPR012318">
    <property type="entry name" value="HTH_CRP"/>
</dbReference>
<dbReference type="Pfam" id="PF13545">
    <property type="entry name" value="HTH_Crp_2"/>
    <property type="match status" value="1"/>
</dbReference>
<dbReference type="PANTHER" id="PTHR24567">
    <property type="entry name" value="CRP FAMILY TRANSCRIPTIONAL REGULATORY PROTEIN"/>
    <property type="match status" value="1"/>
</dbReference>
<dbReference type="Pfam" id="PF00027">
    <property type="entry name" value="cNMP_binding"/>
    <property type="match status" value="1"/>
</dbReference>
<dbReference type="Gene3D" id="2.60.120.10">
    <property type="entry name" value="Jelly Rolls"/>
    <property type="match status" value="1"/>
</dbReference>
<keyword evidence="1" id="KW-0805">Transcription regulation</keyword>
<evidence type="ECO:0000313" key="7">
    <source>
        <dbReference type="Proteomes" id="UP000313645"/>
    </source>
</evidence>
<feature type="domain" description="Cyclic nucleotide-binding" evidence="4">
    <location>
        <begin position="48"/>
        <end position="104"/>
    </location>
</feature>
<reference evidence="6 7" key="1">
    <citation type="submission" date="2019-02" db="EMBL/GenBank/DDBJ databases">
        <title>Marinobacter halodurans sp. nov., a marine bacterium isolated from sea tidal flat.</title>
        <authorList>
            <person name="Yoo Y."/>
            <person name="Lee D.W."/>
            <person name="Kim B.S."/>
            <person name="Kim J.-J."/>
        </authorList>
    </citation>
    <scope>NUCLEOTIDE SEQUENCE [LARGE SCALE GENOMIC DNA]</scope>
    <source>
        <strain evidence="6 7">YJ-S3-2</strain>
    </source>
</reference>
<dbReference type="SMART" id="SM00419">
    <property type="entry name" value="HTH_CRP"/>
    <property type="match status" value="1"/>
</dbReference>
<evidence type="ECO:0000256" key="3">
    <source>
        <dbReference type="ARBA" id="ARBA00023163"/>
    </source>
</evidence>
<dbReference type="InterPro" id="IPR050397">
    <property type="entry name" value="Env_Response_Regulators"/>
</dbReference>
<dbReference type="SUPFAM" id="SSF46785">
    <property type="entry name" value="Winged helix' DNA-binding domain"/>
    <property type="match status" value="1"/>
</dbReference>
<dbReference type="Proteomes" id="UP000313645">
    <property type="component" value="Unassembled WGS sequence"/>
</dbReference>
<dbReference type="PROSITE" id="PS50042">
    <property type="entry name" value="CNMP_BINDING_3"/>
    <property type="match status" value="1"/>
</dbReference>
<dbReference type="CDD" id="cd00038">
    <property type="entry name" value="CAP_ED"/>
    <property type="match status" value="1"/>
</dbReference>
<proteinExistence type="predicted"/>
<dbReference type="SMART" id="SM00100">
    <property type="entry name" value="cNMP"/>
    <property type="match status" value="1"/>
</dbReference>
<dbReference type="InterPro" id="IPR000595">
    <property type="entry name" value="cNMP-bd_dom"/>
</dbReference>
<dbReference type="InterPro" id="IPR014710">
    <property type="entry name" value="RmlC-like_jellyroll"/>
</dbReference>
<evidence type="ECO:0000256" key="1">
    <source>
        <dbReference type="ARBA" id="ARBA00023015"/>
    </source>
</evidence>
<evidence type="ECO:0000256" key="2">
    <source>
        <dbReference type="ARBA" id="ARBA00023125"/>
    </source>
</evidence>
<dbReference type="InterPro" id="IPR018490">
    <property type="entry name" value="cNMP-bd_dom_sf"/>
</dbReference>
<comment type="caution">
    <text evidence="6">The sequence shown here is derived from an EMBL/GenBank/DDBJ whole genome shotgun (WGS) entry which is preliminary data.</text>
</comment>
<evidence type="ECO:0000259" key="5">
    <source>
        <dbReference type="PROSITE" id="PS51063"/>
    </source>
</evidence>
<dbReference type="PROSITE" id="PS51063">
    <property type="entry name" value="HTH_CRP_2"/>
    <property type="match status" value="1"/>
</dbReference>
<feature type="domain" description="HTH crp-type" evidence="5">
    <location>
        <begin position="160"/>
        <end position="233"/>
    </location>
</feature>
<evidence type="ECO:0000259" key="4">
    <source>
        <dbReference type="PROSITE" id="PS50042"/>
    </source>
</evidence>
<dbReference type="Gene3D" id="1.10.10.10">
    <property type="entry name" value="Winged helix-like DNA-binding domain superfamily/Winged helix DNA-binding domain"/>
    <property type="match status" value="1"/>
</dbReference>
<organism evidence="6 7">
    <name type="scientific">Marinobacter halodurans</name>
    <dbReference type="NCBI Taxonomy" id="2528979"/>
    <lineage>
        <taxon>Bacteria</taxon>
        <taxon>Pseudomonadati</taxon>
        <taxon>Pseudomonadota</taxon>
        <taxon>Gammaproteobacteria</taxon>
        <taxon>Pseudomonadales</taxon>
        <taxon>Marinobacteraceae</taxon>
        <taxon>Marinobacter</taxon>
    </lineage>
</organism>
<accession>A0ABY1ZQX0</accession>
<dbReference type="PRINTS" id="PR00034">
    <property type="entry name" value="HTHCRP"/>
</dbReference>